<dbReference type="Gene3D" id="1.20.1310.20">
    <property type="entry name" value="Duffy-antigen binding domain"/>
    <property type="match status" value="2"/>
</dbReference>
<feature type="region of interest" description="Disordered" evidence="2">
    <location>
        <begin position="1993"/>
        <end position="2027"/>
    </location>
</feature>
<dbReference type="Pfam" id="PF03011">
    <property type="entry name" value="PFEMP"/>
    <property type="match status" value="2"/>
</dbReference>
<feature type="region of interest" description="Disordered" evidence="2">
    <location>
        <begin position="410"/>
        <end position="430"/>
    </location>
</feature>
<dbReference type="SUPFAM" id="SSF140924">
    <property type="entry name" value="Duffy binding domain-like"/>
    <property type="match status" value="4"/>
</dbReference>
<dbReference type="Gene3D" id="1.10.1900.40">
    <property type="entry name" value="Acidic terminal segments, variant surface antigen of PfEMP1"/>
    <property type="match status" value="2"/>
</dbReference>
<feature type="coiled-coil region" evidence="1">
    <location>
        <begin position="743"/>
        <end position="770"/>
    </location>
</feature>
<dbReference type="InterPro" id="IPR008602">
    <property type="entry name" value="Duffy-antigen-binding"/>
</dbReference>
<evidence type="ECO:0000313" key="9">
    <source>
        <dbReference type="EMBL" id="EWC75170.1"/>
    </source>
</evidence>
<dbReference type="Pfam" id="PF18562">
    <property type="entry name" value="CIDR1_gamma"/>
    <property type="match status" value="1"/>
</dbReference>
<evidence type="ECO:0000259" key="4">
    <source>
        <dbReference type="Pfam" id="PF05424"/>
    </source>
</evidence>
<dbReference type="Pfam" id="PF22672">
    <property type="entry name" value="DBL_C"/>
    <property type="match status" value="2"/>
</dbReference>
<dbReference type="InterPro" id="IPR041480">
    <property type="entry name" value="CIDR1_gamma"/>
</dbReference>
<dbReference type="FunFam" id="1.20.58.830:FF:000003">
    <property type="entry name" value="Erythrocyte membrane protein 1, PfEMP1"/>
    <property type="match status" value="1"/>
</dbReference>
<dbReference type="FunFam" id="1.20.1310.20:FF:000001">
    <property type="entry name" value="Erythrocyte membrane protein 1, PfEMP1"/>
    <property type="match status" value="1"/>
</dbReference>
<dbReference type="FunFam" id="1.20.58.830:FF:000004">
    <property type="entry name" value="Erythrocyte membrane protein 1, PfEMP1"/>
    <property type="match status" value="1"/>
</dbReference>
<dbReference type="InterPro" id="IPR029210">
    <property type="entry name" value="PfEMP1_NTS"/>
</dbReference>
<dbReference type="InterPro" id="IPR029211">
    <property type="entry name" value="PfEMP1_ATS"/>
</dbReference>
<feature type="domain" description="Duffy-binding-like" evidence="8">
    <location>
        <begin position="328"/>
        <end position="483"/>
    </location>
</feature>
<evidence type="ECO:0000259" key="7">
    <source>
        <dbReference type="Pfam" id="PF18562"/>
    </source>
</evidence>
<feature type="region of interest" description="Disordered" evidence="2">
    <location>
        <begin position="788"/>
        <end position="869"/>
    </location>
</feature>
<feature type="compositionally biased region" description="Basic and acidic residues" evidence="2">
    <location>
        <begin position="1666"/>
        <end position="1694"/>
    </location>
</feature>
<feature type="compositionally biased region" description="Basic and acidic residues" evidence="2">
    <location>
        <begin position="2003"/>
        <end position="2015"/>
    </location>
</feature>
<dbReference type="GO" id="GO:0046789">
    <property type="term" value="F:host cell surface receptor binding"/>
    <property type="evidence" value="ECO:0007669"/>
    <property type="project" value="InterPro"/>
</dbReference>
<feature type="domain" description="Plasmodium falciparum erythrocyte membrane protein-1 N-terminal segment" evidence="6">
    <location>
        <begin position="20"/>
        <end position="57"/>
    </location>
</feature>
<reference evidence="9 10" key="1">
    <citation type="submission" date="2013-02" db="EMBL/GenBank/DDBJ databases">
        <title>The Genome Sequence of Plasmodium falciparum UGT5.1.</title>
        <authorList>
            <consortium name="The Broad Institute Genome Sequencing Platform"/>
            <consortium name="The Broad Institute Genome Sequencing Center for Infectious Disease"/>
            <person name="Neafsey D."/>
            <person name="Cheeseman I."/>
            <person name="Volkman S."/>
            <person name="Adams J."/>
            <person name="Walker B."/>
            <person name="Young S.K."/>
            <person name="Zeng Q."/>
            <person name="Gargeya S."/>
            <person name="Fitzgerald M."/>
            <person name="Haas B."/>
            <person name="Abouelleil A."/>
            <person name="Alvarado L."/>
            <person name="Arachchi H.M."/>
            <person name="Berlin A.M."/>
            <person name="Chapman S.B."/>
            <person name="Dewar J."/>
            <person name="Goldberg J."/>
            <person name="Griggs A."/>
            <person name="Gujja S."/>
            <person name="Hansen M."/>
            <person name="Howarth C."/>
            <person name="Imamovic A."/>
            <person name="Larimer J."/>
            <person name="McCowan C."/>
            <person name="Murphy C."/>
            <person name="Neiman D."/>
            <person name="Pearson M."/>
            <person name="Priest M."/>
            <person name="Roberts A."/>
            <person name="Saif S."/>
            <person name="Shea T."/>
            <person name="Sisk P."/>
            <person name="Sykes S."/>
            <person name="Wortman J."/>
            <person name="Nusbaum C."/>
            <person name="Birren B."/>
        </authorList>
    </citation>
    <scope>NUCLEOTIDE SEQUENCE [LARGE SCALE GENOMIC DNA]</scope>
    <source>
        <strain evidence="9 10">UGT5.1</strain>
    </source>
</reference>
<dbReference type="EMBL" id="KE124659">
    <property type="protein sequence ID" value="EWC75170.1"/>
    <property type="molecule type" value="Genomic_DNA"/>
</dbReference>
<dbReference type="Pfam" id="PF15445">
    <property type="entry name" value="ATS"/>
    <property type="match status" value="1"/>
</dbReference>
<feature type="compositionally biased region" description="Low complexity" evidence="2">
    <location>
        <begin position="1738"/>
        <end position="1747"/>
    </location>
</feature>
<feature type="region of interest" description="Disordered" evidence="2">
    <location>
        <begin position="950"/>
        <end position="972"/>
    </location>
</feature>
<dbReference type="FunFam" id="1.10.1900.40:FF:000001">
    <property type="entry name" value="Erythrocyte membrane protein 1"/>
    <property type="match status" value="1"/>
</dbReference>
<name>W7J951_PLAFA</name>
<dbReference type="Pfam" id="PF15447">
    <property type="entry name" value="NTS"/>
    <property type="match status" value="1"/>
</dbReference>
<evidence type="ECO:0000256" key="2">
    <source>
        <dbReference type="SAM" id="MobiDB-lite"/>
    </source>
</evidence>
<dbReference type="GO" id="GO:0016020">
    <property type="term" value="C:membrane"/>
    <property type="evidence" value="ECO:0007669"/>
    <property type="project" value="InterPro"/>
</dbReference>
<gene>
    <name evidence="9" type="ORF">C923_04152</name>
</gene>
<evidence type="ECO:0008006" key="11">
    <source>
        <dbReference type="Google" id="ProtNLM"/>
    </source>
</evidence>
<sequence length="2235" mass="254322">MARGPQGGGSGGGGSSVEEDAKDFLDKIGQQVHEEIVKKEAQKRSNRELAGNLASASIFGVELVSTDDPCSPDYTTRFDAYSNRYPCGNTNVDRFPDNDGAECDNSKIKGNKGKEDNSEGACAPYRRLSLCNKNFQNNNNDHSSNAKHDLLLDVCMAANYEAQSLITYHDKHELTNVGSQICTVLARSFADIGDIVRGKDLYLGKKKKKKTETERDQLEQKLKGIFKKIYEGLTGGVKDHYQDTDNYYELREDWWTANRETVWKAITCKADNSNRYFRPTCGDSTRPSVARNKCRCSDKPKVGKAGGDVNIVPTYFDYVPQFLRWFEEWAEDFCRKKKIYVGIVKKYCRGQYKDGKERYCSRNGYDCEKTKRAIGKYRMGKQCISCLYACNPYVEWIDNQRKQFEKQKKKYDEEITRGGSSKKPNTRGGSDHKGYEKIFYDELNKREYGTVDKFLNLLNNEKACKEVQDDKEGGIINFSEEHSGNSNDASQGTFYRSEYCQPCPVCGVKKKDGGSGSGWEKKNDKCNIKLYKPKDGQQGTLINFLYSGDEETEIEKKLKEFCETKNGSDGGGSGDCGGNSDPSLCEPWQCYQSDQLEKDKDGVDDDDDDLEYDQEVKKAGGLCILQKTNGLNVNKQKTFHDFFYYWVAHMLKDSIYWRTKKLDKCINNTNKSKACKKNKCNSDCDCFLKWVKKKETEWENIKIHFLKQDDFKDWKHNQVLELLLKKDELLTSLQEAYGDTDDIKRIRKMLDEEEEKNEEAAADGTDNENNTTIDKLLQHELKEAEECIKKPTCLPPPRQSAARAETHNENATPRSEEEEAAAEEEEEDDEEDEDGDEVEKEETQEEEKAKKEGSEPPQPGPPATKVEVDKVNVCKTVADVFSDPTKFSDACTLKYVTGKNYGWRCVAPSGPTSDKSDASGGDKDGAICIPPRRRKLYVGHLQKWAEKTQLQTQEDGEAAQGNGVSTSPQVDAASKDPKVELLKAFVESAAIETFFAWHKYKQDKIKEDIEKRQGEIGLVVRETSADTEQKQLETGDIPDEFKRQMFYTLGDYRDILVRGGGNNTSDTKDGGDSSNNNNIVLLASGTKEEKEKMKQLQTKIKEHINSGSTPAPKTGNTTAQQWWQANGPHIWDGMLCALTYNTDSGEKGTSNALQQNDDVYKKFFGTPNGNPGLPGIPPGTTGTPNGTTGTYTTRYQYNTVKLEENSGDGPKLTEFVKRPTYFRWLEEWGEEFCRKRTHKLDIIEKECYKDGDEKCSGDGLKCKEKVPDNKEIFKDFDCSTCARHCSFYKKWITRKKDEFEKQNNAYGDQKEKAKNNNYDKQFCDKLTTTSPTAGDFLERLKNGPCKKENGKDNDEYEIKFDDKEKTFKHTKHCDPCSEFKIKCQNGNCKGEEKNKCNGKTPIDAKEIGTMRSSTEEVDMYVSDNSKKDFESDLKEACQTSGIFKGIRKDVWKCGEVCGVDICNLKKKDNIREEGDKKYITMKELLKRWLEYFFEDYNRINKKLKTCTKNGKGYICIKECVDKWIKLKKKEWQNINNNYIQKYKNVGNTLTNFLETLIPGNDVKKATGSYEKLSHFKTSCHCNGADSSKSAEDGKERDVVECLFQKLEKKIEQCKKKHPQPSGDTQPNCDEKSTPDVEDEDDALHEETEVKMPKICKDVLPKTKTVVEKETCDAPPAEEEKKKEKEKEEQEEASRDPAASKPEPAAGTDVEQTPVQDQAPEDVQEDTPKVKPETPAVPSTPAATRPTKPAAPIPQPPRDDPWEPLKNAMLSSTIMWSIGIGFATFTYFFLKKKTKASVGNLFQILQIPKSDYGTPTPKSSNRYIPYVSDRHKGKTYIYMEGDSSGDEDKYAFMSDTTDVTSSESEYEEMDINDIYVPGSPKYKTLIEVVLEPSKRDTQNDIHNDIPSDIPNSDTPPPITDDEWNQLKKDFISNMLQNTQNTEPNILRDNVDNNTHPTPSRHTLHQKPFIMSIHDRNLLNGEEYNYDMSTNSGENNVYSGIDPTSDNRDPYSDKKDPISGTKDPISDNHHPYSGIDLINAALNGDYDLYDEILKRKENELFGTNHVKQTSTHSVAKNTNSDPVMNQLDLFHKWLDRHRDMCEKWDTNNKKEELLDKLKEEWNKDNNKHNGENTINKTLNTDVSIHIHMDDPKPTNEFSNMDTYPNNSSMDNILDDLEKYNEPYYDVQDDIYYDVNDHDASNVDSNNMDVPSKVKIEMSVKNTQMMEGKYPIGDVWDI</sequence>
<dbReference type="OrthoDB" id="378847at2759"/>
<dbReference type="Gene3D" id="1.20.58.830">
    <property type="match status" value="3"/>
</dbReference>
<feature type="domain" description="Duffy-antigen binding" evidence="4">
    <location>
        <begin position="120"/>
        <end position="324"/>
    </location>
</feature>
<feature type="compositionally biased region" description="Gly residues" evidence="2">
    <location>
        <begin position="1"/>
        <end position="15"/>
    </location>
</feature>
<evidence type="ECO:0000313" key="10">
    <source>
        <dbReference type="Proteomes" id="UP000030697"/>
    </source>
</evidence>
<feature type="domain" description="Duffy-binding-like" evidence="8">
    <location>
        <begin position="1227"/>
        <end position="1371"/>
    </location>
</feature>
<evidence type="ECO:0000259" key="5">
    <source>
        <dbReference type="Pfam" id="PF15445"/>
    </source>
</evidence>
<accession>W7J951</accession>
<dbReference type="InterPro" id="IPR042202">
    <property type="entry name" value="Duffy-ag-bd_sf"/>
</dbReference>
<feature type="domain" description="Duffy-antigen binding" evidence="4">
    <location>
        <begin position="927"/>
        <end position="1148"/>
    </location>
</feature>
<feature type="region of interest" description="Disordered" evidence="2">
    <location>
        <begin position="1"/>
        <end position="28"/>
    </location>
</feature>
<dbReference type="InterPro" id="IPR044932">
    <property type="entry name" value="PfEMP1_ATS_sf"/>
</dbReference>
<dbReference type="InterPro" id="IPR004258">
    <property type="entry name" value="DBL"/>
</dbReference>
<evidence type="ECO:0000259" key="8">
    <source>
        <dbReference type="Pfam" id="PF22672"/>
    </source>
</evidence>
<evidence type="ECO:0000259" key="3">
    <source>
        <dbReference type="Pfam" id="PF03011"/>
    </source>
</evidence>
<feature type="compositionally biased region" description="Acidic residues" evidence="2">
    <location>
        <begin position="816"/>
        <end position="845"/>
    </location>
</feature>
<feature type="domain" description="Duffy-binding-like" evidence="3">
    <location>
        <begin position="642"/>
        <end position="791"/>
    </location>
</feature>
<feature type="domain" description="Duffy-binding-like" evidence="3">
    <location>
        <begin position="1484"/>
        <end position="1619"/>
    </location>
</feature>
<proteinExistence type="predicted"/>
<feature type="region of interest" description="Disordered" evidence="2">
    <location>
        <begin position="1612"/>
        <end position="1649"/>
    </location>
</feature>
<feature type="region of interest" description="Disordered" evidence="2">
    <location>
        <begin position="1666"/>
        <end position="1764"/>
    </location>
</feature>
<evidence type="ECO:0000259" key="6">
    <source>
        <dbReference type="Pfam" id="PF15447"/>
    </source>
</evidence>
<feature type="domain" description="Plasmodium falciparum erythrocyte membrane protein 1 acidic terminal segment" evidence="5">
    <location>
        <begin position="1772"/>
        <end position="2235"/>
    </location>
</feature>
<dbReference type="Gene3D" id="1.20.58.1930">
    <property type="match status" value="1"/>
</dbReference>
<dbReference type="Pfam" id="PF05424">
    <property type="entry name" value="Duffy_binding"/>
    <property type="match status" value="2"/>
</dbReference>
<organism evidence="9 10">
    <name type="scientific">Plasmodium falciparum UGT5.1</name>
    <dbReference type="NCBI Taxonomy" id="1237627"/>
    <lineage>
        <taxon>Eukaryota</taxon>
        <taxon>Sar</taxon>
        <taxon>Alveolata</taxon>
        <taxon>Apicomplexa</taxon>
        <taxon>Aconoidasida</taxon>
        <taxon>Haemosporida</taxon>
        <taxon>Plasmodiidae</taxon>
        <taxon>Plasmodium</taxon>
        <taxon>Plasmodium (Laverania)</taxon>
    </lineage>
</organism>
<dbReference type="Proteomes" id="UP000030697">
    <property type="component" value="Unassembled WGS sequence"/>
</dbReference>
<feature type="compositionally biased region" description="Polar residues" evidence="2">
    <location>
        <begin position="1993"/>
        <end position="2002"/>
    </location>
</feature>
<keyword evidence="1" id="KW-0175">Coiled coil</keyword>
<dbReference type="FunFam" id="1.10.1900.40:FF:000002">
    <property type="entry name" value="Erythrocyte membrane protein 1, PfEMP1"/>
    <property type="match status" value="1"/>
</dbReference>
<dbReference type="InterPro" id="IPR054595">
    <property type="entry name" value="DBL_C"/>
</dbReference>
<evidence type="ECO:0000256" key="1">
    <source>
        <dbReference type="SAM" id="Coils"/>
    </source>
</evidence>
<dbReference type="FunFam" id="1.20.58.1930:FF:000001">
    <property type="entry name" value="Erythrocyte membrane protein 1, PfEMP1"/>
    <property type="match status" value="1"/>
</dbReference>
<protein>
    <recommendedName>
        <fullName evidence="11">Erythrocyte membrane protein 1</fullName>
    </recommendedName>
</protein>
<feature type="domain" description="Cysteine-rich interdomain region 1 gamma" evidence="7">
    <location>
        <begin position="1414"/>
        <end position="1466"/>
    </location>
</feature>